<evidence type="ECO:0000313" key="3">
    <source>
        <dbReference type="EMBL" id="CAL8116178.1"/>
    </source>
</evidence>
<feature type="compositionally biased region" description="Basic and acidic residues" evidence="1">
    <location>
        <begin position="436"/>
        <end position="445"/>
    </location>
</feature>
<keyword evidence="4" id="KW-1185">Reference proteome</keyword>
<accession>A0ABP1R099</accession>
<proteinExistence type="predicted"/>
<feature type="compositionally biased region" description="Polar residues" evidence="1">
    <location>
        <begin position="360"/>
        <end position="372"/>
    </location>
</feature>
<reference evidence="3 4" key="1">
    <citation type="submission" date="2024-08" db="EMBL/GenBank/DDBJ databases">
        <authorList>
            <person name="Cucini C."/>
            <person name="Frati F."/>
        </authorList>
    </citation>
    <scope>NUCLEOTIDE SEQUENCE [LARGE SCALE GENOMIC DNA]</scope>
</reference>
<evidence type="ECO:0008006" key="5">
    <source>
        <dbReference type="Google" id="ProtNLM"/>
    </source>
</evidence>
<feature type="transmembrane region" description="Helical" evidence="2">
    <location>
        <begin position="78"/>
        <end position="99"/>
    </location>
</feature>
<feature type="compositionally biased region" description="Polar residues" evidence="1">
    <location>
        <begin position="423"/>
        <end position="432"/>
    </location>
</feature>
<feature type="transmembrane region" description="Helical" evidence="2">
    <location>
        <begin position="111"/>
        <end position="130"/>
    </location>
</feature>
<comment type="caution">
    <text evidence="3">The sequence shown here is derived from an EMBL/GenBank/DDBJ whole genome shotgun (WGS) entry which is preliminary data.</text>
</comment>
<feature type="transmembrane region" description="Helical" evidence="2">
    <location>
        <begin position="165"/>
        <end position="187"/>
    </location>
</feature>
<feature type="transmembrane region" description="Helical" evidence="2">
    <location>
        <begin position="287"/>
        <end position="307"/>
    </location>
</feature>
<evidence type="ECO:0000256" key="1">
    <source>
        <dbReference type="SAM" id="MobiDB-lite"/>
    </source>
</evidence>
<organism evidence="3 4">
    <name type="scientific">Orchesella dallaii</name>
    <dbReference type="NCBI Taxonomy" id="48710"/>
    <lineage>
        <taxon>Eukaryota</taxon>
        <taxon>Metazoa</taxon>
        <taxon>Ecdysozoa</taxon>
        <taxon>Arthropoda</taxon>
        <taxon>Hexapoda</taxon>
        <taxon>Collembola</taxon>
        <taxon>Entomobryomorpha</taxon>
        <taxon>Entomobryoidea</taxon>
        <taxon>Orchesellidae</taxon>
        <taxon>Orchesellinae</taxon>
        <taxon>Orchesella</taxon>
    </lineage>
</organism>
<evidence type="ECO:0000256" key="2">
    <source>
        <dbReference type="SAM" id="Phobius"/>
    </source>
</evidence>
<keyword evidence="2" id="KW-1133">Transmembrane helix</keyword>
<dbReference type="Proteomes" id="UP001642540">
    <property type="component" value="Unassembled WGS sequence"/>
</dbReference>
<feature type="region of interest" description="Disordered" evidence="1">
    <location>
        <begin position="360"/>
        <end position="445"/>
    </location>
</feature>
<evidence type="ECO:0000313" key="4">
    <source>
        <dbReference type="Proteomes" id="UP001642540"/>
    </source>
</evidence>
<sequence>MDAVIPESKIFSTLFLQSFRETLRSQTAPVQSNIIETHLRWHLNLCETPGVSPYSWDSNTQRVIINGRHFQLGKKCTGLIMCIAIFLAMFYETVVYGYLGSTSTPNKNQQLLNRLVFMTIYGVCGLYFIFNESHSHELVALINELMSKLERNPTFGRINIKIMKIALRLHLMSVIIPFGIIVMMVMAPKMPPFPTCLVYKMEFGDYSWTTLMLRIRLTMLQMWTFAMYVFDGYLILLGAILSTIGLWNGMRALKRSNTNLKLDKYLQQYRMIQLLVCYTNACFQKTIFLGLTVVIVLANIVSLAAFITYHDKLAPSMLTVLVLVIADVTGIAVFVYKIPGMVNQLSKQVKKDSYQTAVQKRNKAENTSNIESSAFEDTPVSRRKRNRVPDDVRKKNRRLQLPNAPLKSSSSSDSSVDFSNDSTYDVNVQIPSDSLFKSEPDEIDI</sequence>
<feature type="transmembrane region" description="Helical" evidence="2">
    <location>
        <begin position="313"/>
        <end position="336"/>
    </location>
</feature>
<gene>
    <name evidence="3" type="ORF">ODALV1_LOCUS17188</name>
</gene>
<feature type="transmembrane region" description="Helical" evidence="2">
    <location>
        <begin position="225"/>
        <end position="247"/>
    </location>
</feature>
<feature type="compositionally biased region" description="Low complexity" evidence="1">
    <location>
        <begin position="408"/>
        <end position="422"/>
    </location>
</feature>
<dbReference type="EMBL" id="CAXLJM020000052">
    <property type="protein sequence ID" value="CAL8116178.1"/>
    <property type="molecule type" value="Genomic_DNA"/>
</dbReference>
<keyword evidence="2" id="KW-0812">Transmembrane</keyword>
<keyword evidence="2" id="KW-0472">Membrane</keyword>
<name>A0ABP1R099_9HEXA</name>
<protein>
    <recommendedName>
        <fullName evidence="5">Gustatory receptor</fullName>
    </recommendedName>
</protein>